<dbReference type="GO" id="GO:0008882">
    <property type="term" value="F:[glutamate-ammonia-ligase] adenylyltransferase activity"/>
    <property type="evidence" value="ECO:0007669"/>
    <property type="project" value="UniProtKB-EC"/>
</dbReference>
<name>A0A447TV90_SALET</name>
<reference evidence="1 2" key="1">
    <citation type="submission" date="2018-12" db="EMBL/GenBank/DDBJ databases">
        <authorList>
            <consortium name="Pathogen Informatics"/>
        </authorList>
    </citation>
    <scope>NUCLEOTIDE SEQUENCE [LARGE SCALE GENOMIC DNA]</scope>
    <source>
        <strain evidence="1 2">NCTC6754</strain>
    </source>
</reference>
<gene>
    <name evidence="1" type="primary">glnE_6</name>
    <name evidence="1" type="ORF">NCTC6754_03038</name>
</gene>
<sequence length="55" mass="6299">MDEHEAQALTVAYTTLRDELHHLALQELPGHVAQTCFSKERALVQASWRKWLVAV</sequence>
<dbReference type="Proteomes" id="UP000269208">
    <property type="component" value="Chromosome"/>
</dbReference>
<keyword evidence="1" id="KW-0548">Nucleotidyltransferase</keyword>
<evidence type="ECO:0000313" key="2">
    <source>
        <dbReference type="Proteomes" id="UP000269208"/>
    </source>
</evidence>
<dbReference type="Gene3D" id="1.20.120.330">
    <property type="entry name" value="Nucleotidyltransferases domain 2"/>
    <property type="match status" value="1"/>
</dbReference>
<dbReference type="AlphaFoldDB" id="A0A447TV90"/>
<accession>A0A447TV90</accession>
<dbReference type="EC" id="2.7.7.42" evidence="1"/>
<dbReference type="EMBL" id="LR134190">
    <property type="protein sequence ID" value="VEB53955.1"/>
    <property type="molecule type" value="Genomic_DNA"/>
</dbReference>
<organism evidence="1 2">
    <name type="scientific">Salmonella enterica I</name>
    <dbReference type="NCBI Taxonomy" id="59201"/>
    <lineage>
        <taxon>Bacteria</taxon>
        <taxon>Pseudomonadati</taxon>
        <taxon>Pseudomonadota</taxon>
        <taxon>Gammaproteobacteria</taxon>
        <taxon>Enterobacterales</taxon>
        <taxon>Enterobacteriaceae</taxon>
        <taxon>Salmonella</taxon>
    </lineage>
</organism>
<keyword evidence="1" id="KW-0808">Transferase</keyword>
<proteinExistence type="predicted"/>
<protein>
    <submittedName>
        <fullName evidence="1">Adenyl-transferase</fullName>
        <ecNumber evidence="1">2.7.7.42</ecNumber>
    </submittedName>
</protein>
<evidence type="ECO:0000313" key="1">
    <source>
        <dbReference type="EMBL" id="VEB53955.1"/>
    </source>
</evidence>